<dbReference type="SUPFAM" id="SSF56801">
    <property type="entry name" value="Acetyl-CoA synthetase-like"/>
    <property type="match status" value="1"/>
</dbReference>
<evidence type="ECO:0000313" key="4">
    <source>
        <dbReference type="EMBL" id="SVB63937.1"/>
    </source>
</evidence>
<organism evidence="4">
    <name type="scientific">marine metagenome</name>
    <dbReference type="NCBI Taxonomy" id="408172"/>
    <lineage>
        <taxon>unclassified sequences</taxon>
        <taxon>metagenomes</taxon>
        <taxon>ecological metagenomes</taxon>
    </lineage>
</organism>
<dbReference type="InterPro" id="IPR042099">
    <property type="entry name" value="ANL_N_sf"/>
</dbReference>
<reference evidence="4" key="1">
    <citation type="submission" date="2018-05" db="EMBL/GenBank/DDBJ databases">
        <authorList>
            <person name="Lanie J.A."/>
            <person name="Ng W.-L."/>
            <person name="Kazmierczak K.M."/>
            <person name="Andrzejewski T.M."/>
            <person name="Davidsen T.M."/>
            <person name="Wayne K.J."/>
            <person name="Tettelin H."/>
            <person name="Glass J.I."/>
            <person name="Rusch D."/>
            <person name="Podicherti R."/>
            <person name="Tsui H.-C.T."/>
            <person name="Winkler M.E."/>
        </authorList>
    </citation>
    <scope>NUCLEOTIDE SEQUENCE</scope>
</reference>
<sequence>MSEQKIFEIPASAKEKAWIDNDTYLKMYQESVEDPEGFWDKQADRLDWFKKWDRTLDWDYNKAYIRWYEGGKLNVSHNCLDRHLEARGDQKALIWESDDPNVDRSFTYKQLHSEVSRFANVMKALGVVKGDRVMIYMPMIPELAIACLACARIGAVHSVVFGGFSSEALKNRITDCDGKMLITANAGVRGGKSVPLKQNADAAMEGTSIECCMVVKHTEDACEMKTGRDYFWHEEMAKASSDCPAEEMDAEDPLFILYTSGSTGKPKGVLHTTAGYLVYTSLTHQYVFDYHDGDIYWCTADIGWVTGHSYILYGPLANGATTLMFEGVPNYPDFGRFWDICDKHKVNIFYTAPTAIRAIAKE</sequence>
<dbReference type="InterPro" id="IPR020845">
    <property type="entry name" value="AMP-binding_CS"/>
</dbReference>
<dbReference type="Gene3D" id="3.40.50.12780">
    <property type="entry name" value="N-terminal domain of ligase-like"/>
    <property type="match status" value="1"/>
</dbReference>
<evidence type="ECO:0008006" key="5">
    <source>
        <dbReference type="Google" id="ProtNLM"/>
    </source>
</evidence>
<name>A0A382FPA6_9ZZZZ</name>
<feature type="domain" description="Acetyl-coenzyme A synthetase N-terminal" evidence="3">
    <location>
        <begin position="24"/>
        <end position="79"/>
    </location>
</feature>
<dbReference type="PRINTS" id="PR00154">
    <property type="entry name" value="AMPBINDING"/>
</dbReference>
<accession>A0A382FPA6</accession>
<protein>
    <recommendedName>
        <fullName evidence="5">AMP-dependent synthetase/ligase domain-containing protein</fullName>
    </recommendedName>
</protein>
<feature type="domain" description="AMP-dependent synthetase/ligase" evidence="2">
    <location>
        <begin position="81"/>
        <end position="361"/>
    </location>
</feature>
<dbReference type="EMBL" id="UINC01050681">
    <property type="protein sequence ID" value="SVB63937.1"/>
    <property type="molecule type" value="Genomic_DNA"/>
</dbReference>
<dbReference type="GO" id="GO:0006085">
    <property type="term" value="P:acetyl-CoA biosynthetic process"/>
    <property type="evidence" value="ECO:0007669"/>
    <property type="project" value="TreeGrafter"/>
</dbReference>
<evidence type="ECO:0000259" key="3">
    <source>
        <dbReference type="Pfam" id="PF16177"/>
    </source>
</evidence>
<proteinExistence type="inferred from homology"/>
<dbReference type="GO" id="GO:0005829">
    <property type="term" value="C:cytosol"/>
    <property type="evidence" value="ECO:0007669"/>
    <property type="project" value="TreeGrafter"/>
</dbReference>
<gene>
    <name evidence="4" type="ORF">METZ01_LOCUS216791</name>
</gene>
<comment type="similarity">
    <text evidence="1">Belongs to the ATP-dependent AMP-binding enzyme family.</text>
</comment>
<dbReference type="PROSITE" id="PS00455">
    <property type="entry name" value="AMP_BINDING"/>
    <property type="match status" value="1"/>
</dbReference>
<dbReference type="Pfam" id="PF00501">
    <property type="entry name" value="AMP-binding"/>
    <property type="match status" value="1"/>
</dbReference>
<evidence type="ECO:0000259" key="2">
    <source>
        <dbReference type="Pfam" id="PF00501"/>
    </source>
</evidence>
<dbReference type="AlphaFoldDB" id="A0A382FPA6"/>
<dbReference type="InterPro" id="IPR020459">
    <property type="entry name" value="AMP-binding"/>
</dbReference>
<dbReference type="Pfam" id="PF16177">
    <property type="entry name" value="ACAS_N"/>
    <property type="match status" value="1"/>
</dbReference>
<dbReference type="PANTHER" id="PTHR24095:SF14">
    <property type="entry name" value="ACETYL-COENZYME A SYNTHETASE 1"/>
    <property type="match status" value="1"/>
</dbReference>
<feature type="non-terminal residue" evidence="4">
    <location>
        <position position="362"/>
    </location>
</feature>
<evidence type="ECO:0000256" key="1">
    <source>
        <dbReference type="ARBA" id="ARBA00006432"/>
    </source>
</evidence>
<dbReference type="PANTHER" id="PTHR24095">
    <property type="entry name" value="ACETYL-COENZYME A SYNTHETASE"/>
    <property type="match status" value="1"/>
</dbReference>
<dbReference type="InterPro" id="IPR000873">
    <property type="entry name" value="AMP-dep_synth/lig_dom"/>
</dbReference>
<dbReference type="GO" id="GO:0003987">
    <property type="term" value="F:acetate-CoA ligase activity"/>
    <property type="evidence" value="ECO:0007669"/>
    <property type="project" value="TreeGrafter"/>
</dbReference>
<dbReference type="InterPro" id="IPR032387">
    <property type="entry name" value="ACAS_N"/>
</dbReference>